<dbReference type="GO" id="GO:0003676">
    <property type="term" value="F:nucleic acid binding"/>
    <property type="evidence" value="ECO:0007669"/>
    <property type="project" value="InterPro"/>
</dbReference>
<dbReference type="InterPro" id="IPR002156">
    <property type="entry name" value="RNaseH_domain"/>
</dbReference>
<evidence type="ECO:0000313" key="4">
    <source>
        <dbReference type="Proteomes" id="UP001237642"/>
    </source>
</evidence>
<proteinExistence type="predicted"/>
<evidence type="ECO:0008006" key="5">
    <source>
        <dbReference type="Google" id="ProtNLM"/>
    </source>
</evidence>
<reference evidence="3" key="1">
    <citation type="submission" date="2023-02" db="EMBL/GenBank/DDBJ databases">
        <title>Genome of toxic invasive species Heracleum sosnowskyi carries increased number of genes despite the absence of recent whole-genome duplications.</title>
        <authorList>
            <person name="Schelkunov M."/>
            <person name="Shtratnikova V."/>
            <person name="Makarenko M."/>
            <person name="Klepikova A."/>
            <person name="Omelchenko D."/>
            <person name="Novikova G."/>
            <person name="Obukhova E."/>
            <person name="Bogdanov V."/>
            <person name="Penin A."/>
            <person name="Logacheva M."/>
        </authorList>
    </citation>
    <scope>NUCLEOTIDE SEQUENCE</scope>
    <source>
        <strain evidence="3">Hsosn_3</strain>
        <tissue evidence="3">Leaf</tissue>
    </source>
</reference>
<dbReference type="EMBL" id="JAUIZM010000011">
    <property type="protein sequence ID" value="KAK1354388.1"/>
    <property type="molecule type" value="Genomic_DNA"/>
</dbReference>
<evidence type="ECO:0000259" key="1">
    <source>
        <dbReference type="Pfam" id="PF08676"/>
    </source>
</evidence>
<dbReference type="GO" id="GO:0005524">
    <property type="term" value="F:ATP binding"/>
    <property type="evidence" value="ECO:0007669"/>
    <property type="project" value="InterPro"/>
</dbReference>
<evidence type="ECO:0000313" key="3">
    <source>
        <dbReference type="EMBL" id="KAK1354388.1"/>
    </source>
</evidence>
<dbReference type="InterPro" id="IPR052929">
    <property type="entry name" value="RNase_H-like_EbsB-rel"/>
</dbReference>
<dbReference type="InterPro" id="IPR042120">
    <property type="entry name" value="MutL_C_dimsub"/>
</dbReference>
<dbReference type="PANTHER" id="PTHR47074:SF11">
    <property type="entry name" value="REVERSE TRANSCRIPTASE-LIKE PROTEIN"/>
    <property type="match status" value="1"/>
</dbReference>
<protein>
    <recommendedName>
        <fullName evidence="5">RNase H type-1 domain-containing protein</fullName>
    </recommendedName>
</protein>
<accession>A0AAD8GUR5</accession>
<dbReference type="PANTHER" id="PTHR47074">
    <property type="entry name" value="BNAC02G40300D PROTEIN"/>
    <property type="match status" value="1"/>
</dbReference>
<name>A0AAD8GUR5_9APIA</name>
<organism evidence="3 4">
    <name type="scientific">Heracleum sosnowskyi</name>
    <dbReference type="NCBI Taxonomy" id="360622"/>
    <lineage>
        <taxon>Eukaryota</taxon>
        <taxon>Viridiplantae</taxon>
        <taxon>Streptophyta</taxon>
        <taxon>Embryophyta</taxon>
        <taxon>Tracheophyta</taxon>
        <taxon>Spermatophyta</taxon>
        <taxon>Magnoliopsida</taxon>
        <taxon>eudicotyledons</taxon>
        <taxon>Gunneridae</taxon>
        <taxon>Pentapetalae</taxon>
        <taxon>asterids</taxon>
        <taxon>campanulids</taxon>
        <taxon>Apiales</taxon>
        <taxon>Apiaceae</taxon>
        <taxon>Apioideae</taxon>
        <taxon>apioid superclade</taxon>
        <taxon>Tordylieae</taxon>
        <taxon>Tordyliinae</taxon>
        <taxon>Heracleum</taxon>
    </lineage>
</organism>
<keyword evidence="4" id="KW-1185">Reference proteome</keyword>
<reference evidence="3" key="2">
    <citation type="submission" date="2023-05" db="EMBL/GenBank/DDBJ databases">
        <authorList>
            <person name="Schelkunov M.I."/>
        </authorList>
    </citation>
    <scope>NUCLEOTIDE SEQUENCE</scope>
    <source>
        <strain evidence="3">Hsosn_3</strain>
        <tissue evidence="3">Leaf</tissue>
    </source>
</reference>
<feature type="domain" description="MutL C-terminal dimerisation" evidence="1">
    <location>
        <begin position="332"/>
        <end position="380"/>
    </location>
</feature>
<dbReference type="Pfam" id="PF08676">
    <property type="entry name" value="MutL_C"/>
    <property type="match status" value="1"/>
</dbReference>
<dbReference type="InterPro" id="IPR014790">
    <property type="entry name" value="MutL_C"/>
</dbReference>
<dbReference type="Gene3D" id="3.30.1540.20">
    <property type="entry name" value="MutL, C-terminal domain, dimerisation subdomain"/>
    <property type="match status" value="1"/>
</dbReference>
<comment type="caution">
    <text evidence="3">The sequence shown here is derived from an EMBL/GenBank/DDBJ whole genome shotgun (WGS) entry which is preliminary data.</text>
</comment>
<evidence type="ECO:0000259" key="2">
    <source>
        <dbReference type="Pfam" id="PF13456"/>
    </source>
</evidence>
<dbReference type="Pfam" id="PF13456">
    <property type="entry name" value="RVT_3"/>
    <property type="match status" value="1"/>
</dbReference>
<dbReference type="AlphaFoldDB" id="A0AAD8GUR5"/>
<sequence length="394" mass="45453">MVLNRAMEKNEIYWRQRSRALWLKWGDKNSKYFHYKASSRRKKNEILGLKDEAGIWQDDDKIVTSIVTSEGWEVSDKIIWHYTKNGECNVKSEYKIANRDRLATESSNMKESENWWSAIWKLNVSPKVNSFYGKCNKAPKEDILHALWLCPKNIDVWKRSGFWKLIKKYHCFDIVTFMSNVLQNTSRDKFEVFVAISWQIWISRNKVLHGEKIPHVEDLVEWCYGYVADFRKQCEPITEKYEVVTSKWDPPLHNCLKINVDASISAGGVGCGVVAVLRDECGKVIQGRSVYFHRAYKPLVAELYAIKEGILLAKDLDISNFSVESDCANAVIGQFNLGFIIGKLDKDLFIVDQLIHAADEKYNYERLSLSTILNQQPLLRAHADTVGNAKGLSQ</sequence>
<dbReference type="GO" id="GO:0006298">
    <property type="term" value="P:mismatch repair"/>
    <property type="evidence" value="ECO:0007669"/>
    <property type="project" value="InterPro"/>
</dbReference>
<gene>
    <name evidence="3" type="ORF">POM88_047644</name>
</gene>
<dbReference type="Proteomes" id="UP001237642">
    <property type="component" value="Unassembled WGS sequence"/>
</dbReference>
<dbReference type="GO" id="GO:0004523">
    <property type="term" value="F:RNA-DNA hybrid ribonuclease activity"/>
    <property type="evidence" value="ECO:0007669"/>
    <property type="project" value="InterPro"/>
</dbReference>
<feature type="domain" description="RNase H type-1" evidence="2">
    <location>
        <begin position="259"/>
        <end position="330"/>
    </location>
</feature>